<accession>X1JPV9</accession>
<dbReference type="Gene3D" id="3.30.110.70">
    <property type="entry name" value="Hypothetical protein apc22750. Chain B"/>
    <property type="match status" value="1"/>
</dbReference>
<evidence type="ECO:0000256" key="2">
    <source>
        <dbReference type="SAM" id="Phobius"/>
    </source>
</evidence>
<comment type="similarity">
    <text evidence="1">Belongs to the UPF0145 family.</text>
</comment>
<dbReference type="SUPFAM" id="SSF117782">
    <property type="entry name" value="YbjQ-like"/>
    <property type="match status" value="1"/>
</dbReference>
<organism evidence="3">
    <name type="scientific">marine sediment metagenome</name>
    <dbReference type="NCBI Taxonomy" id="412755"/>
    <lineage>
        <taxon>unclassified sequences</taxon>
        <taxon>metagenomes</taxon>
        <taxon>ecological metagenomes</taxon>
    </lineage>
</organism>
<proteinExistence type="inferred from homology"/>
<sequence>MKFFRFIGSLAFVIGLFTAIFVGGLWHIYYEPTLPWWLKIAIYCLLGGILLVLLTVALEQKKGKAEEEELPTGEMQTRILLQNSAEVPGSEITKVLGLVKGHTIYAIWIGKDLSAIVRLVLGGELIEYTDMMGKARIVASNRMIAQAEELGADAIINIRFVTTSVIGSAAELLAYGTAVKLSKPKTKV</sequence>
<keyword evidence="2" id="KW-0812">Transmembrane</keyword>
<dbReference type="PANTHER" id="PTHR34068">
    <property type="entry name" value="UPF0145 PROTEIN YBJQ"/>
    <property type="match status" value="1"/>
</dbReference>
<dbReference type="PANTHER" id="PTHR34068:SF2">
    <property type="entry name" value="UPF0145 PROTEIN SCO3412"/>
    <property type="match status" value="1"/>
</dbReference>
<feature type="transmembrane region" description="Helical" evidence="2">
    <location>
        <begin position="7"/>
        <end position="30"/>
    </location>
</feature>
<protein>
    <submittedName>
        <fullName evidence="3">Uncharacterized protein</fullName>
    </submittedName>
</protein>
<feature type="transmembrane region" description="Helical" evidence="2">
    <location>
        <begin position="36"/>
        <end position="58"/>
    </location>
</feature>
<name>X1JPV9_9ZZZZ</name>
<keyword evidence="2" id="KW-0472">Membrane</keyword>
<comment type="caution">
    <text evidence="3">The sequence shown here is derived from an EMBL/GenBank/DDBJ whole genome shotgun (WGS) entry which is preliminary data.</text>
</comment>
<dbReference type="Pfam" id="PF01906">
    <property type="entry name" value="YbjQ_1"/>
    <property type="match status" value="1"/>
</dbReference>
<gene>
    <name evidence="3" type="ORF">S06H3_01319</name>
</gene>
<reference evidence="3" key="1">
    <citation type="journal article" date="2014" name="Front. Microbiol.">
        <title>High frequency of phylogenetically diverse reductive dehalogenase-homologous genes in deep subseafloor sedimentary metagenomes.</title>
        <authorList>
            <person name="Kawai M."/>
            <person name="Futagami T."/>
            <person name="Toyoda A."/>
            <person name="Takaki Y."/>
            <person name="Nishi S."/>
            <person name="Hori S."/>
            <person name="Arai W."/>
            <person name="Tsubouchi T."/>
            <person name="Morono Y."/>
            <person name="Uchiyama I."/>
            <person name="Ito T."/>
            <person name="Fujiyama A."/>
            <person name="Inagaki F."/>
            <person name="Takami H."/>
        </authorList>
    </citation>
    <scope>NUCLEOTIDE SEQUENCE</scope>
    <source>
        <strain evidence="3">Expedition CK06-06</strain>
    </source>
</reference>
<dbReference type="InterPro" id="IPR002765">
    <property type="entry name" value="UPF0145_YbjQ-like"/>
</dbReference>
<dbReference type="HAMAP" id="MF_00338">
    <property type="entry name" value="UPF0145"/>
    <property type="match status" value="1"/>
</dbReference>
<dbReference type="InterPro" id="IPR035439">
    <property type="entry name" value="UPF0145_dom_sf"/>
</dbReference>
<evidence type="ECO:0000256" key="1">
    <source>
        <dbReference type="ARBA" id="ARBA00010751"/>
    </source>
</evidence>
<keyword evidence="2" id="KW-1133">Transmembrane helix</keyword>
<evidence type="ECO:0000313" key="3">
    <source>
        <dbReference type="EMBL" id="GAH96786.1"/>
    </source>
</evidence>
<dbReference type="AlphaFoldDB" id="X1JPV9"/>
<dbReference type="EMBL" id="BARV01000321">
    <property type="protein sequence ID" value="GAH96786.1"/>
    <property type="molecule type" value="Genomic_DNA"/>
</dbReference>